<evidence type="ECO:0000313" key="2">
    <source>
        <dbReference type="EMBL" id="EHK19813.1"/>
    </source>
</evidence>
<evidence type="ECO:0000313" key="3">
    <source>
        <dbReference type="Proteomes" id="UP000007115"/>
    </source>
</evidence>
<dbReference type="VEuPathDB" id="FungiDB:TRIVIDRAFT_216472"/>
<keyword evidence="1" id="KW-1133">Transmembrane helix</keyword>
<protein>
    <submittedName>
        <fullName evidence="2">Uncharacterized protein</fullName>
    </submittedName>
</protein>
<dbReference type="Proteomes" id="UP000007115">
    <property type="component" value="Unassembled WGS sequence"/>
</dbReference>
<organism evidence="2 3">
    <name type="scientific">Hypocrea virens (strain Gv29-8 / FGSC 10586)</name>
    <name type="common">Gliocladium virens</name>
    <name type="synonym">Trichoderma virens</name>
    <dbReference type="NCBI Taxonomy" id="413071"/>
    <lineage>
        <taxon>Eukaryota</taxon>
        <taxon>Fungi</taxon>
        <taxon>Dikarya</taxon>
        <taxon>Ascomycota</taxon>
        <taxon>Pezizomycotina</taxon>
        <taxon>Sordariomycetes</taxon>
        <taxon>Hypocreomycetidae</taxon>
        <taxon>Hypocreales</taxon>
        <taxon>Hypocreaceae</taxon>
        <taxon>Trichoderma</taxon>
    </lineage>
</organism>
<comment type="caution">
    <text evidence="2">The sequence shown here is derived from an EMBL/GenBank/DDBJ whole genome shotgun (WGS) entry which is preliminary data.</text>
</comment>
<accession>G9N0D1</accession>
<name>G9N0D1_HYPVG</name>
<dbReference type="RefSeq" id="XP_013954012.1">
    <property type="nucleotide sequence ID" value="XM_014098537.1"/>
</dbReference>
<gene>
    <name evidence="2" type="ORF">TRIVIDRAFT_216472</name>
</gene>
<feature type="transmembrane region" description="Helical" evidence="1">
    <location>
        <begin position="6"/>
        <end position="28"/>
    </location>
</feature>
<keyword evidence="1" id="KW-0472">Membrane</keyword>
<reference evidence="2 3" key="1">
    <citation type="journal article" date="2011" name="Genome Biol.">
        <title>Comparative genome sequence analysis underscores mycoparasitism as the ancestral life style of Trichoderma.</title>
        <authorList>
            <person name="Kubicek C.P."/>
            <person name="Herrera-Estrella A."/>
            <person name="Seidl-Seiboth V."/>
            <person name="Martinez D.A."/>
            <person name="Druzhinina I.S."/>
            <person name="Thon M."/>
            <person name="Zeilinger S."/>
            <person name="Casas-Flores S."/>
            <person name="Horwitz B.A."/>
            <person name="Mukherjee P.K."/>
            <person name="Mukherjee M."/>
            <person name="Kredics L."/>
            <person name="Alcaraz L.D."/>
            <person name="Aerts A."/>
            <person name="Antal Z."/>
            <person name="Atanasova L."/>
            <person name="Cervantes-Badillo M.G."/>
            <person name="Challacombe J."/>
            <person name="Chertkov O."/>
            <person name="McCluskey K."/>
            <person name="Coulpier F."/>
            <person name="Deshpande N."/>
            <person name="von Doehren H."/>
            <person name="Ebbole D.J."/>
            <person name="Esquivel-Naranjo E.U."/>
            <person name="Fekete E."/>
            <person name="Flipphi M."/>
            <person name="Glaser F."/>
            <person name="Gomez-Rodriguez E.Y."/>
            <person name="Gruber S."/>
            <person name="Han C."/>
            <person name="Henrissat B."/>
            <person name="Hermosa R."/>
            <person name="Hernandez-Onate M."/>
            <person name="Karaffa L."/>
            <person name="Kosti I."/>
            <person name="Le Crom S."/>
            <person name="Lindquist E."/>
            <person name="Lucas S."/>
            <person name="Luebeck M."/>
            <person name="Luebeck P.S."/>
            <person name="Margeot A."/>
            <person name="Metz B."/>
            <person name="Misra M."/>
            <person name="Nevalainen H."/>
            <person name="Omann M."/>
            <person name="Packer N."/>
            <person name="Perrone G."/>
            <person name="Uresti-Rivera E.E."/>
            <person name="Salamov A."/>
            <person name="Schmoll M."/>
            <person name="Seiboth B."/>
            <person name="Shapiro H."/>
            <person name="Sukno S."/>
            <person name="Tamayo-Ramos J.A."/>
            <person name="Tisch D."/>
            <person name="Wiest A."/>
            <person name="Wilkinson H.H."/>
            <person name="Zhang M."/>
            <person name="Coutinho P.M."/>
            <person name="Kenerley C.M."/>
            <person name="Monte E."/>
            <person name="Baker S.E."/>
            <person name="Grigoriev I.V."/>
        </authorList>
    </citation>
    <scope>NUCLEOTIDE SEQUENCE [LARGE SCALE GENOMIC DNA]</scope>
    <source>
        <strain evidence="3">Gv29-8 / FGSC 10586</strain>
    </source>
</reference>
<sequence>MSDASTYLSVGAGVVGTAATVAGTVYSYKAYKHSKSSNSGTAQAVPLERVTISDQPSPPLVVQSEAVRRVQTGLSSASSASFSTARTR</sequence>
<keyword evidence="1" id="KW-0812">Transmembrane</keyword>
<dbReference type="GeneID" id="25791117"/>
<dbReference type="HOGENOM" id="CLU_2469397_0_0_1"/>
<dbReference type="InParanoid" id="G9N0D1"/>
<proteinExistence type="predicted"/>
<dbReference type="AlphaFoldDB" id="G9N0D1"/>
<evidence type="ECO:0000256" key="1">
    <source>
        <dbReference type="SAM" id="Phobius"/>
    </source>
</evidence>
<dbReference type="EMBL" id="ABDF02000082">
    <property type="protein sequence ID" value="EHK19813.1"/>
    <property type="molecule type" value="Genomic_DNA"/>
</dbReference>
<keyword evidence="3" id="KW-1185">Reference proteome</keyword>